<feature type="domain" description="CBS" evidence="4">
    <location>
        <begin position="249"/>
        <end position="305"/>
    </location>
</feature>
<dbReference type="SUPFAM" id="SSF54631">
    <property type="entry name" value="CBS-domain pair"/>
    <property type="match status" value="1"/>
</dbReference>
<dbReference type="InterPro" id="IPR018490">
    <property type="entry name" value="cNMP-bd_dom_sf"/>
</dbReference>
<evidence type="ECO:0000256" key="1">
    <source>
        <dbReference type="ARBA" id="ARBA00023122"/>
    </source>
</evidence>
<dbReference type="InterPro" id="IPR046342">
    <property type="entry name" value="CBS_dom_sf"/>
</dbReference>
<reference evidence="5 6" key="1">
    <citation type="submission" date="2019-03" db="EMBL/GenBank/DDBJ databases">
        <title>Genomic Encyclopedia of Type Strains, Phase IV (KMG-IV): sequencing the most valuable type-strain genomes for metagenomic binning, comparative biology and taxonomic classification.</title>
        <authorList>
            <person name="Goeker M."/>
        </authorList>
    </citation>
    <scope>NUCLEOTIDE SEQUENCE [LARGE SCALE GENOMIC DNA]</scope>
    <source>
        <strain evidence="5 6">DSM 28679</strain>
    </source>
</reference>
<dbReference type="Proteomes" id="UP000294575">
    <property type="component" value="Unassembled WGS sequence"/>
</dbReference>
<feature type="domain" description="CBS" evidence="4">
    <location>
        <begin position="184"/>
        <end position="241"/>
    </location>
</feature>
<dbReference type="InterPro" id="IPR018821">
    <property type="entry name" value="DUF294_put_nucleoTrafse_sb-bd"/>
</dbReference>
<dbReference type="InterPro" id="IPR005105">
    <property type="entry name" value="GlnD_Uridyltrans_N"/>
</dbReference>
<keyword evidence="1 2" id="KW-0129">CBS domain</keyword>
<dbReference type="Pfam" id="PF03445">
    <property type="entry name" value="DUF294"/>
    <property type="match status" value="1"/>
</dbReference>
<comment type="caution">
    <text evidence="5">The sequence shown here is derived from an EMBL/GenBank/DDBJ whole genome shotgun (WGS) entry which is preliminary data.</text>
</comment>
<dbReference type="PROSITE" id="PS51371">
    <property type="entry name" value="CBS"/>
    <property type="match status" value="2"/>
</dbReference>
<dbReference type="InterPro" id="IPR000644">
    <property type="entry name" value="CBS_dom"/>
</dbReference>
<keyword evidence="6" id="KW-1185">Reference proteome</keyword>
<name>A0A4R6TSI0_9GAMM</name>
<evidence type="ECO:0000313" key="5">
    <source>
        <dbReference type="EMBL" id="TDQ35457.1"/>
    </source>
</evidence>
<feature type="domain" description="Cyclic nucleotide-binding" evidence="3">
    <location>
        <begin position="31"/>
        <end position="136"/>
    </location>
</feature>
<dbReference type="Pfam" id="PF10335">
    <property type="entry name" value="DUF294_C"/>
    <property type="match status" value="1"/>
</dbReference>
<evidence type="ECO:0000313" key="6">
    <source>
        <dbReference type="Proteomes" id="UP000294575"/>
    </source>
</evidence>
<dbReference type="CDD" id="cd05401">
    <property type="entry name" value="NT_GlnE_GlnD_like"/>
    <property type="match status" value="1"/>
</dbReference>
<dbReference type="SMART" id="SM00116">
    <property type="entry name" value="CBS"/>
    <property type="match status" value="2"/>
</dbReference>
<proteinExistence type="predicted"/>
<accession>A0A4R6TSI0</accession>
<dbReference type="PANTHER" id="PTHR43080">
    <property type="entry name" value="CBS DOMAIN-CONTAINING PROTEIN CBSX3, MITOCHONDRIAL"/>
    <property type="match status" value="1"/>
</dbReference>
<protein>
    <submittedName>
        <fullName evidence="5">CBS domain-containing protein</fullName>
    </submittedName>
</protein>
<evidence type="ECO:0000259" key="3">
    <source>
        <dbReference type="PROSITE" id="PS50042"/>
    </source>
</evidence>
<dbReference type="SUPFAM" id="SSF51206">
    <property type="entry name" value="cAMP-binding domain-like"/>
    <property type="match status" value="1"/>
</dbReference>
<dbReference type="InterPro" id="IPR051257">
    <property type="entry name" value="Diverse_CBS-Domain"/>
</dbReference>
<dbReference type="PANTHER" id="PTHR43080:SF2">
    <property type="entry name" value="CBS DOMAIN-CONTAINING PROTEIN"/>
    <property type="match status" value="1"/>
</dbReference>
<dbReference type="Pfam" id="PF00027">
    <property type="entry name" value="cNMP_binding"/>
    <property type="match status" value="1"/>
</dbReference>
<evidence type="ECO:0000259" key="4">
    <source>
        <dbReference type="PROSITE" id="PS51371"/>
    </source>
</evidence>
<dbReference type="InterPro" id="IPR000595">
    <property type="entry name" value="cNMP-bd_dom"/>
</dbReference>
<dbReference type="EMBL" id="SNYK01000015">
    <property type="protein sequence ID" value="TDQ35457.1"/>
    <property type="molecule type" value="Genomic_DNA"/>
</dbReference>
<gene>
    <name evidence="5" type="ORF">DFQ45_1156</name>
</gene>
<dbReference type="Pfam" id="PF00571">
    <property type="entry name" value="CBS"/>
    <property type="match status" value="2"/>
</dbReference>
<dbReference type="AlphaFoldDB" id="A0A4R6TSI0"/>
<dbReference type="GO" id="GO:0008773">
    <property type="term" value="F:[protein-PII] uridylyltransferase activity"/>
    <property type="evidence" value="ECO:0007669"/>
    <property type="project" value="InterPro"/>
</dbReference>
<organism evidence="5 6">
    <name type="scientific">Thiopseudomonas denitrificans</name>
    <dbReference type="NCBI Taxonomy" id="1501432"/>
    <lineage>
        <taxon>Bacteria</taxon>
        <taxon>Pseudomonadati</taxon>
        <taxon>Pseudomonadota</taxon>
        <taxon>Gammaproteobacteria</taxon>
        <taxon>Pseudomonadales</taxon>
        <taxon>Pseudomonadaceae</taxon>
        <taxon>Thiopseudomonas</taxon>
    </lineage>
</organism>
<dbReference type="RefSeq" id="WP_101495506.1">
    <property type="nucleotide sequence ID" value="NZ_LNJZ01000001.1"/>
</dbReference>
<dbReference type="CDD" id="cd00038">
    <property type="entry name" value="CAP_ED"/>
    <property type="match status" value="1"/>
</dbReference>
<dbReference type="InterPro" id="IPR014710">
    <property type="entry name" value="RmlC-like_jellyroll"/>
</dbReference>
<dbReference type="Gene3D" id="3.10.580.10">
    <property type="entry name" value="CBS-domain"/>
    <property type="match status" value="1"/>
</dbReference>
<dbReference type="OrthoDB" id="9808528at2"/>
<dbReference type="PROSITE" id="PS50042">
    <property type="entry name" value="CNMP_BINDING_3"/>
    <property type="match status" value="1"/>
</dbReference>
<dbReference type="Gene3D" id="2.60.120.10">
    <property type="entry name" value="Jelly Rolls"/>
    <property type="match status" value="1"/>
</dbReference>
<sequence>MSRQDAFAKAGRDAVQQNIQGTLDFFRQFPPFDAMEPAELGLLVENCVLRFYAQGESVISPADGPVEHLYIIKQGRVYGERSKGQDVGDETIFELGVGECFPMAALLGERATRTLHTADEDTFCFLLTKDAFVKLMSRSDTFRDFCVRGISSLLDQVNVQVQNRAAESLGSQISMDTPLSQLSSMREPVTCPASTPLHEAVQTMHEAQVGSIMIANELLQPQGIFTLRDLRRVIADPNTDLRQPMQQVMTPNPFSLSPDATAFDAALAMTERHIAHVCLVRDGKLVGMVSERDLFSLRRVDLVSLARTVRTAPSLEKLVQMRQDVKAMVERMIAHGASPEQVTRLITLLNDHTSCRIIELVLEKHGNPDIKFSWMVFGSEGRKEQTLHTDQDNGILFEAASIEEANAIRQKLLPIAREINVALDDCGFTLCRGNFMAGNAEFCLSRREWLVRYQKMMRDATAQNMQFAGVHFDLRCIWGPEQPCVELHRQVVAMVAADSVFQRVLAESALLNRPPLGGLFRNFTLSKKGAEKDSLDLKVKGLAPFVESMRVLALSQGIEATSTLERIRQLVGRGIIDRLDGDAYAEAYHFIQLIRMQQHHQQAAQGLTYSNLIYPDELNTLDRRILRESFRQAQRIQNSLALRYQL</sequence>
<evidence type="ECO:0000256" key="2">
    <source>
        <dbReference type="PROSITE-ProRule" id="PRU00703"/>
    </source>
</evidence>